<comment type="caution">
    <text evidence="1">The sequence shown here is derived from an EMBL/GenBank/DDBJ whole genome shotgun (WGS) entry which is preliminary data.</text>
</comment>
<dbReference type="AlphaFoldDB" id="A0A5C8UMF6"/>
<name>A0A5C8UMF6_9MICO</name>
<reference evidence="1 2" key="1">
    <citation type="submission" date="2019-08" db="EMBL/GenBank/DDBJ databases">
        <title>Bacterial whole genome sequence for Glaciihabitans sp. CHu50b-6-2.</title>
        <authorList>
            <person name="Jin L."/>
        </authorList>
    </citation>
    <scope>NUCLEOTIDE SEQUENCE [LARGE SCALE GENOMIC DNA]</scope>
    <source>
        <strain evidence="1 2">CHu50b-6-2</strain>
    </source>
</reference>
<evidence type="ECO:0008006" key="3">
    <source>
        <dbReference type="Google" id="ProtNLM"/>
    </source>
</evidence>
<evidence type="ECO:0000313" key="1">
    <source>
        <dbReference type="EMBL" id="TXN28646.1"/>
    </source>
</evidence>
<dbReference type="Gene3D" id="3.40.960.10">
    <property type="entry name" value="VSR Endonuclease"/>
    <property type="match status" value="1"/>
</dbReference>
<accession>A0A5C8UMF6</accession>
<dbReference type="RefSeq" id="WP_147784854.1">
    <property type="nucleotide sequence ID" value="NZ_VRMG01000012.1"/>
</dbReference>
<protein>
    <recommendedName>
        <fullName evidence="3">DUF559 domain-containing protein</fullName>
    </recommendedName>
</protein>
<sequence length="195" mass="22213">MRGHELLPTTHIVTLPGGLRVSCAVDTWCQLARYLRVDDLIVMGDGLVCRTNPVATMDELVAAVAAWGHRPGVAALREALPDIRVRTDSARETMLRLVVVRAGFPEPIVNFEVRNRFGAILGLADLAFPEFRVLLEYDGGQHRDDEKQFHRDVERLDDFMEEKWRVIRVNKELMARRRTLLEKVRTALTEAGWRG</sequence>
<proteinExistence type="predicted"/>
<dbReference type="InterPro" id="IPR011335">
    <property type="entry name" value="Restrct_endonuc-II-like"/>
</dbReference>
<dbReference type="EMBL" id="VRMG01000012">
    <property type="protein sequence ID" value="TXN28646.1"/>
    <property type="molecule type" value="Genomic_DNA"/>
</dbReference>
<dbReference type="Proteomes" id="UP000321379">
    <property type="component" value="Unassembled WGS sequence"/>
</dbReference>
<keyword evidence="2" id="KW-1185">Reference proteome</keyword>
<organism evidence="1 2">
    <name type="scientific">Lacisediminihabitans profunda</name>
    <dbReference type="NCBI Taxonomy" id="2594790"/>
    <lineage>
        <taxon>Bacteria</taxon>
        <taxon>Bacillati</taxon>
        <taxon>Actinomycetota</taxon>
        <taxon>Actinomycetes</taxon>
        <taxon>Micrococcales</taxon>
        <taxon>Microbacteriaceae</taxon>
        <taxon>Lacisediminihabitans</taxon>
    </lineage>
</organism>
<gene>
    <name evidence="1" type="ORF">FVP33_16805</name>
</gene>
<dbReference type="SUPFAM" id="SSF52980">
    <property type="entry name" value="Restriction endonuclease-like"/>
    <property type="match status" value="1"/>
</dbReference>
<evidence type="ECO:0000313" key="2">
    <source>
        <dbReference type="Proteomes" id="UP000321379"/>
    </source>
</evidence>